<dbReference type="EMBL" id="JACBXQ010000002">
    <property type="protein sequence ID" value="MBG9986068.1"/>
    <property type="molecule type" value="Genomic_DNA"/>
</dbReference>
<dbReference type="SMART" id="SM00450">
    <property type="entry name" value="RHOD"/>
    <property type="match status" value="2"/>
</dbReference>
<dbReference type="PANTHER" id="PTHR11364:SF35">
    <property type="entry name" value="RHODANESE-LIKE PROTEIN"/>
    <property type="match status" value="1"/>
</dbReference>
<keyword evidence="5" id="KW-1185">Reference proteome</keyword>
<dbReference type="PROSITE" id="PS50206">
    <property type="entry name" value="RHODANESE_3"/>
    <property type="match status" value="2"/>
</dbReference>
<dbReference type="Pfam" id="PF00581">
    <property type="entry name" value="Rhodanese"/>
    <property type="match status" value="2"/>
</dbReference>
<feature type="domain" description="Rhodanese" evidence="3">
    <location>
        <begin position="17"/>
        <end position="146"/>
    </location>
</feature>
<dbReference type="CDD" id="cd01449">
    <property type="entry name" value="TST_Repeat_2"/>
    <property type="match status" value="1"/>
</dbReference>
<dbReference type="InterPro" id="IPR001763">
    <property type="entry name" value="Rhodanese-like_dom"/>
</dbReference>
<dbReference type="RefSeq" id="WP_197114990.1">
    <property type="nucleotide sequence ID" value="NZ_JACBXQ010000002.1"/>
</dbReference>
<keyword evidence="1" id="KW-0808">Transferase</keyword>
<sequence>MAHQYFVSPEWLEANLDNEQVRVVDATIFFDLDHDEMLRTGKEQYENVHIPGAVEANLFDLSDSEAKLPFTAAKQKDFVTKLEEMGISNDTHVVIYDSGPQVGVNYSASIWAARLAWQMLYAGLEKVSILEGGLDRWLAENRVTSKEIIRYSKGHLQVEPKDQYYASKEDVMKAIQDDTTNLIDALSPEQFRGEIAPYGEDKAGHIPTSVNVFYGSMSDSETGELISKNNLALKFLESDALSPDIDIIIYCGFGVGASWIFMILKSLGKQNVAVYDGSMDEWTQDSNCPIEKSKIDLDF</sequence>
<keyword evidence="2" id="KW-0677">Repeat</keyword>
<proteinExistence type="predicted"/>
<comment type="caution">
    <text evidence="4">The sequence shown here is derived from an EMBL/GenBank/DDBJ whole genome shotgun (WGS) entry which is preliminary data.</text>
</comment>
<feature type="domain" description="Rhodanese" evidence="3">
    <location>
        <begin position="176"/>
        <end position="291"/>
    </location>
</feature>
<evidence type="ECO:0000256" key="1">
    <source>
        <dbReference type="ARBA" id="ARBA00022679"/>
    </source>
</evidence>
<gene>
    <name evidence="4" type="ORF">HZY91_04070</name>
</gene>
<dbReference type="PANTHER" id="PTHR11364">
    <property type="entry name" value="THIOSULFATE SULFERTANSFERASE"/>
    <property type="match status" value="1"/>
</dbReference>
<evidence type="ECO:0000313" key="4">
    <source>
        <dbReference type="EMBL" id="MBG9986068.1"/>
    </source>
</evidence>
<dbReference type="CDD" id="cd01448">
    <property type="entry name" value="TST_Repeat_1"/>
    <property type="match status" value="1"/>
</dbReference>
<name>A0ABS0LPK4_9LACT</name>
<reference evidence="4 5" key="1">
    <citation type="submission" date="2020-07" db="EMBL/GenBank/DDBJ databases">
        <title>Facklamia lactis sp. nov., isolated from raw milk.</title>
        <authorList>
            <person name="Doll E.V."/>
            <person name="Huptas C."/>
            <person name="Staib L."/>
            <person name="Wenning M."/>
            <person name="Scherer S."/>
        </authorList>
    </citation>
    <scope>NUCLEOTIDE SEQUENCE [LARGE SCALE GENOMIC DNA]</scope>
    <source>
        <strain evidence="4 5">DSM 111018</strain>
    </source>
</reference>
<dbReference type="Gene3D" id="3.40.250.10">
    <property type="entry name" value="Rhodanese-like domain"/>
    <property type="match status" value="2"/>
</dbReference>
<dbReference type="InterPro" id="IPR045078">
    <property type="entry name" value="TST/MPST-like"/>
</dbReference>
<evidence type="ECO:0000313" key="5">
    <source>
        <dbReference type="Proteomes" id="UP000721415"/>
    </source>
</evidence>
<organism evidence="4 5">
    <name type="scientific">Facklamia lactis</name>
    <dbReference type="NCBI Taxonomy" id="2749967"/>
    <lineage>
        <taxon>Bacteria</taxon>
        <taxon>Bacillati</taxon>
        <taxon>Bacillota</taxon>
        <taxon>Bacilli</taxon>
        <taxon>Lactobacillales</taxon>
        <taxon>Aerococcaceae</taxon>
        <taxon>Facklamia</taxon>
    </lineage>
</organism>
<dbReference type="Proteomes" id="UP000721415">
    <property type="component" value="Unassembled WGS sequence"/>
</dbReference>
<dbReference type="SUPFAM" id="SSF52821">
    <property type="entry name" value="Rhodanese/Cell cycle control phosphatase"/>
    <property type="match status" value="2"/>
</dbReference>
<accession>A0ABS0LPK4</accession>
<evidence type="ECO:0000256" key="2">
    <source>
        <dbReference type="ARBA" id="ARBA00022737"/>
    </source>
</evidence>
<dbReference type="InterPro" id="IPR036873">
    <property type="entry name" value="Rhodanese-like_dom_sf"/>
</dbReference>
<evidence type="ECO:0000259" key="3">
    <source>
        <dbReference type="PROSITE" id="PS50206"/>
    </source>
</evidence>
<protein>
    <submittedName>
        <fullName evidence="4">Sulfurtransferase</fullName>
    </submittedName>
</protein>